<evidence type="ECO:0000313" key="3">
    <source>
        <dbReference type="Proteomes" id="UP000092596"/>
    </source>
</evidence>
<sequence length="410" mass="44641">MDQQAIIRLHSSREWTAEALADVVSAVFTPEHELWSTDGDAIAITDASCSTPPIWFIEEALTAAPYYAAEIVGPRAETIAFAKACAREFAATATDVSIDQQLVDDPGWAARRPREELKRGAFYEDGSPLVPRIVDMPVAVLDFGPWISSLIKSAKEESHSLVIRTPESTTITPYMRRLFYTFQVVWIRETANGPVEALTGLPFSWSDEGLLGEPEDDRERAQVAFSNLIIRLQILHPLDDTGTVSEATERLLAATVGLPNVTVGRTEISRVPWDRELVVKMSAEASPEPFLWCVDGGPMHGTLDILPSNQGVLEDLTIELPKGRTPVSESDARALWDMVKEYLPLGFIIAEGGETSTVLVHESSEHAEKDGLEPWDGGYGYLGYLGGRPAGESAGEGSDASSASDEAQAE</sequence>
<dbReference type="KEGG" id="dva:DAD186_01000"/>
<feature type="region of interest" description="Disordered" evidence="1">
    <location>
        <begin position="390"/>
        <end position="410"/>
    </location>
</feature>
<evidence type="ECO:0000256" key="1">
    <source>
        <dbReference type="SAM" id="MobiDB-lite"/>
    </source>
</evidence>
<gene>
    <name evidence="2" type="ORF">DAD186_01000</name>
</gene>
<dbReference type="RefSeq" id="WP_065247053.1">
    <property type="nucleotide sequence ID" value="NZ_CP012117.1"/>
</dbReference>
<proteinExistence type="predicted"/>
<accession>A0A1B0ZFD3</accession>
<organism evidence="2 3">
    <name type="scientific">Dermabacter vaginalis</name>
    <dbReference type="NCBI Taxonomy" id="1630135"/>
    <lineage>
        <taxon>Bacteria</taxon>
        <taxon>Bacillati</taxon>
        <taxon>Actinomycetota</taxon>
        <taxon>Actinomycetes</taxon>
        <taxon>Micrococcales</taxon>
        <taxon>Dermabacteraceae</taxon>
        <taxon>Dermabacter</taxon>
    </lineage>
</organism>
<dbReference type="STRING" id="1630135.DAD186_01000"/>
<dbReference type="Pfam" id="PF19674">
    <property type="entry name" value="DUF6177"/>
    <property type="match status" value="1"/>
</dbReference>
<dbReference type="AlphaFoldDB" id="A0A1B0ZFD3"/>
<dbReference type="EMBL" id="CP012117">
    <property type="protein sequence ID" value="ANP26659.1"/>
    <property type="molecule type" value="Genomic_DNA"/>
</dbReference>
<dbReference type="InterPro" id="IPR046175">
    <property type="entry name" value="DUF6177"/>
</dbReference>
<dbReference type="Proteomes" id="UP000092596">
    <property type="component" value="Chromosome"/>
</dbReference>
<name>A0A1B0ZFD3_9MICO</name>
<reference evidence="2 3" key="1">
    <citation type="submission" date="2015-06" db="EMBL/GenBank/DDBJ databases">
        <title>Investigation of pathophysiology for high-risk pregnancy and development of treatment modality based on it.</title>
        <authorList>
            <person name="Kim B.-C."/>
            <person name="Lim S."/>
        </authorList>
    </citation>
    <scope>NUCLEOTIDE SEQUENCE [LARGE SCALE GENOMIC DNA]</scope>
    <source>
        <strain evidence="2 3">AD1-86</strain>
    </source>
</reference>
<protein>
    <submittedName>
        <fullName evidence="2">Uncharacterized protein</fullName>
    </submittedName>
</protein>
<evidence type="ECO:0000313" key="2">
    <source>
        <dbReference type="EMBL" id="ANP26659.1"/>
    </source>
</evidence>